<organism evidence="12 13">
    <name type="scientific">Tetragonisca angustula</name>
    <dbReference type="NCBI Taxonomy" id="166442"/>
    <lineage>
        <taxon>Eukaryota</taxon>
        <taxon>Metazoa</taxon>
        <taxon>Ecdysozoa</taxon>
        <taxon>Arthropoda</taxon>
        <taxon>Hexapoda</taxon>
        <taxon>Insecta</taxon>
        <taxon>Pterygota</taxon>
        <taxon>Neoptera</taxon>
        <taxon>Endopterygota</taxon>
        <taxon>Hymenoptera</taxon>
        <taxon>Apocrita</taxon>
        <taxon>Aculeata</taxon>
        <taxon>Apoidea</taxon>
        <taxon>Anthophila</taxon>
        <taxon>Apidae</taxon>
        <taxon>Tetragonisca</taxon>
    </lineage>
</organism>
<dbReference type="GO" id="GO:0032040">
    <property type="term" value="C:small-subunit processome"/>
    <property type="evidence" value="ECO:0007669"/>
    <property type="project" value="TreeGrafter"/>
</dbReference>
<comment type="caution">
    <text evidence="12">The sequence shown here is derived from an EMBL/GenBank/DDBJ whole genome shotgun (WGS) entry which is preliminary data.</text>
</comment>
<dbReference type="CDD" id="cd00200">
    <property type="entry name" value="WD40"/>
    <property type="match status" value="1"/>
</dbReference>
<evidence type="ECO:0000256" key="4">
    <source>
        <dbReference type="ARBA" id="ARBA00022574"/>
    </source>
</evidence>
<feature type="repeat" description="WD" evidence="9">
    <location>
        <begin position="320"/>
        <end position="361"/>
    </location>
</feature>
<dbReference type="Proteomes" id="UP001432146">
    <property type="component" value="Unassembled WGS sequence"/>
</dbReference>
<feature type="repeat" description="WD" evidence="9">
    <location>
        <begin position="105"/>
        <end position="146"/>
    </location>
</feature>
<dbReference type="InterPro" id="IPR007287">
    <property type="entry name" value="Sof1"/>
</dbReference>
<proteinExistence type="inferred from homology"/>
<dbReference type="AlphaFoldDB" id="A0AAW0ZM67"/>
<protein>
    <recommendedName>
        <fullName evidence="3">DDB1- and CUL4-associated factor 13</fullName>
    </recommendedName>
    <alternativeName>
        <fullName evidence="8">WD repeat and SOF domain-containing protein 1</fullName>
    </alternativeName>
</protein>
<keyword evidence="4 9" id="KW-0853">WD repeat</keyword>
<dbReference type="InterPro" id="IPR051733">
    <property type="entry name" value="WD_repeat_DCAF13/WDSOF1"/>
</dbReference>
<comment type="subcellular location">
    <subcellularLocation>
        <location evidence="1">Nucleus</location>
        <location evidence="1">Nucleolus</location>
    </subcellularLocation>
</comment>
<evidence type="ECO:0000313" key="13">
    <source>
        <dbReference type="Proteomes" id="UP001432146"/>
    </source>
</evidence>
<dbReference type="InterPro" id="IPR036322">
    <property type="entry name" value="WD40_repeat_dom_sf"/>
</dbReference>
<feature type="domain" description="Sof1-like protein" evidence="11">
    <location>
        <begin position="353"/>
        <end position="439"/>
    </location>
</feature>
<dbReference type="FunFam" id="2.130.10.10:FF:000826">
    <property type="entry name" value="DDB1- and CUL4-associated factor 13"/>
    <property type="match status" value="1"/>
</dbReference>
<dbReference type="Pfam" id="PF04158">
    <property type="entry name" value="Sof1"/>
    <property type="match status" value="1"/>
</dbReference>
<keyword evidence="6" id="KW-0539">Nucleus</keyword>
<evidence type="ECO:0000256" key="2">
    <source>
        <dbReference type="ARBA" id="ARBA00005649"/>
    </source>
</evidence>
<dbReference type="Gene3D" id="2.130.10.10">
    <property type="entry name" value="YVTN repeat-like/Quinoprotein amine dehydrogenase"/>
    <property type="match status" value="2"/>
</dbReference>
<dbReference type="SUPFAM" id="SSF50978">
    <property type="entry name" value="WD40 repeat-like"/>
    <property type="match status" value="1"/>
</dbReference>
<gene>
    <name evidence="12" type="ORF">QLX08_008133</name>
</gene>
<dbReference type="GO" id="GO:0000462">
    <property type="term" value="P:maturation of SSU-rRNA from tricistronic rRNA transcript (SSU-rRNA, 5.8S rRNA, LSU-rRNA)"/>
    <property type="evidence" value="ECO:0007669"/>
    <property type="project" value="TreeGrafter"/>
</dbReference>
<feature type="repeat" description="WD" evidence="9">
    <location>
        <begin position="277"/>
        <end position="318"/>
    </location>
</feature>
<evidence type="ECO:0000256" key="8">
    <source>
        <dbReference type="ARBA" id="ARBA00032239"/>
    </source>
</evidence>
<sequence>MKVKVLTRNPDEYLRETKRDIYKVPRNYDPALHPFEAAREYTRALNSVKLEKVFAKPFVGCLEGHKDGVSCLCKHPSQLSTVLSGAFDGEIRMWNLTYRMCIWNVLAHDGIIRGIVFSQSDENFISVGDDKTIKTWKLENSSLSQEEPINTVISKTIITGISHHRTRPIFATCGEVCHLWEETRNEPIQTFKWGVDSLYDIKYNPVQSNLFAACASDRSIILYDARETGPLQKVFMKLRTNKLSWNPMEAVTFTCANEDYNLYTYDIRKLKTPVNVHMDHVEAVIDVDYSPTGKEFVSGSYDKSIRIFEVNKGHSREVYHTRRMQRLTCMGWSLDNKYIISGSDEMNIRLWKARASEKLGVLRPRERAALYYSEALKEKFAAHPQIKRISRHRQVPKYIYNAKAELRTIREKMNRKEANRRAHSKKGAVPFVSERKKHVVRQEV</sequence>
<feature type="region of interest" description="Disordered" evidence="10">
    <location>
        <begin position="415"/>
        <end position="444"/>
    </location>
</feature>
<dbReference type="PANTHER" id="PTHR22851:SF0">
    <property type="entry name" value="DDB1- AND CUL4-ASSOCIATED FACTOR 13"/>
    <property type="match status" value="1"/>
</dbReference>
<evidence type="ECO:0000256" key="3">
    <source>
        <dbReference type="ARBA" id="ARBA00021762"/>
    </source>
</evidence>
<name>A0AAW0ZM67_9HYME</name>
<keyword evidence="5" id="KW-0677">Repeat</keyword>
<dbReference type="PROSITE" id="PS50294">
    <property type="entry name" value="WD_REPEATS_REGION"/>
    <property type="match status" value="3"/>
</dbReference>
<dbReference type="Pfam" id="PF00400">
    <property type="entry name" value="WD40"/>
    <property type="match status" value="4"/>
</dbReference>
<comment type="similarity">
    <text evidence="2">Belongs to the WD repeat DCAF13/WDSOF1 family.</text>
</comment>
<accession>A0AAW0ZM67</accession>
<keyword evidence="7" id="KW-0687">Ribonucleoprotein</keyword>
<dbReference type="PANTHER" id="PTHR22851">
    <property type="entry name" value="U3 SMALL NUCLEOLAR RNA U3 SNORNA ASSOCIATED PROTEIN"/>
    <property type="match status" value="1"/>
</dbReference>
<dbReference type="InterPro" id="IPR019775">
    <property type="entry name" value="WD40_repeat_CS"/>
</dbReference>
<dbReference type="EMBL" id="JAWNGG020000172">
    <property type="protein sequence ID" value="KAK9298534.1"/>
    <property type="molecule type" value="Genomic_DNA"/>
</dbReference>
<evidence type="ECO:0000313" key="12">
    <source>
        <dbReference type="EMBL" id="KAK9298534.1"/>
    </source>
</evidence>
<evidence type="ECO:0000256" key="1">
    <source>
        <dbReference type="ARBA" id="ARBA00004604"/>
    </source>
</evidence>
<dbReference type="SMART" id="SM00320">
    <property type="entry name" value="WD40"/>
    <property type="match status" value="6"/>
</dbReference>
<evidence type="ECO:0000259" key="11">
    <source>
        <dbReference type="Pfam" id="PF04158"/>
    </source>
</evidence>
<dbReference type="InterPro" id="IPR001680">
    <property type="entry name" value="WD40_rpt"/>
</dbReference>
<keyword evidence="13" id="KW-1185">Reference proteome</keyword>
<evidence type="ECO:0000256" key="7">
    <source>
        <dbReference type="ARBA" id="ARBA00023274"/>
    </source>
</evidence>
<evidence type="ECO:0000256" key="9">
    <source>
        <dbReference type="PROSITE-ProRule" id="PRU00221"/>
    </source>
</evidence>
<dbReference type="PROSITE" id="PS00678">
    <property type="entry name" value="WD_REPEATS_1"/>
    <property type="match status" value="1"/>
</dbReference>
<evidence type="ECO:0000256" key="5">
    <source>
        <dbReference type="ARBA" id="ARBA00022737"/>
    </source>
</evidence>
<evidence type="ECO:0000256" key="6">
    <source>
        <dbReference type="ARBA" id="ARBA00023242"/>
    </source>
</evidence>
<feature type="repeat" description="WD" evidence="9">
    <location>
        <begin position="62"/>
        <end position="96"/>
    </location>
</feature>
<dbReference type="InterPro" id="IPR015943">
    <property type="entry name" value="WD40/YVTN_repeat-like_dom_sf"/>
</dbReference>
<dbReference type="PROSITE" id="PS50082">
    <property type="entry name" value="WD_REPEATS_2"/>
    <property type="match status" value="4"/>
</dbReference>
<reference evidence="12 13" key="1">
    <citation type="submission" date="2024-05" db="EMBL/GenBank/DDBJ databases">
        <title>The nuclear and mitochondrial genome assemblies of Tetragonisca angustula (Apidae: Meliponini), a tiny yet remarkable pollinator in the Neotropics.</title>
        <authorList>
            <person name="Ferrari R."/>
            <person name="Ricardo P.C."/>
            <person name="Dias F.C."/>
            <person name="Araujo N.S."/>
            <person name="Soares D.O."/>
            <person name="Zhou Q.-S."/>
            <person name="Zhu C.-D."/>
            <person name="Coutinho L."/>
            <person name="Airas M.C."/>
            <person name="Batista T.M."/>
        </authorList>
    </citation>
    <scope>NUCLEOTIDE SEQUENCE [LARGE SCALE GENOMIC DNA]</scope>
    <source>
        <strain evidence="12">ASF017062</strain>
        <tissue evidence="12">Abdomen</tissue>
    </source>
</reference>
<dbReference type="FunFam" id="2.130.10.10:FF:000132">
    <property type="entry name" value="DDB1- and CUL4-associated factor 13"/>
    <property type="match status" value="1"/>
</dbReference>
<feature type="compositionally biased region" description="Basic residues" evidence="10">
    <location>
        <begin position="435"/>
        <end position="444"/>
    </location>
</feature>
<evidence type="ECO:0000256" key="10">
    <source>
        <dbReference type="SAM" id="MobiDB-lite"/>
    </source>
</evidence>